<name>A0A941GU43_9CHRO</name>
<reference evidence="1" key="1">
    <citation type="submission" date="2021-02" db="EMBL/GenBank/DDBJ databases">
        <title>Metagenome analyses of Stigonema ocellatum DSM 106950, Chlorogloea purpurea SAG 13.99 and Gomphosphaeria aponina DSM 107014.</title>
        <authorList>
            <person name="Marter P."/>
            <person name="Huang S."/>
        </authorList>
    </citation>
    <scope>NUCLEOTIDE SEQUENCE</scope>
    <source>
        <strain evidence="1">JP213</strain>
    </source>
</reference>
<evidence type="ECO:0000313" key="2">
    <source>
        <dbReference type="Proteomes" id="UP000767446"/>
    </source>
</evidence>
<proteinExistence type="predicted"/>
<gene>
    <name evidence="1" type="ORF">DSM107014_04510</name>
</gene>
<protein>
    <submittedName>
        <fullName evidence="1">Uncharacterized protein</fullName>
    </submittedName>
</protein>
<dbReference type="EMBL" id="JADQBC010000021">
    <property type="protein sequence ID" value="MBR8827160.1"/>
    <property type="molecule type" value="Genomic_DNA"/>
</dbReference>
<organism evidence="1 2">
    <name type="scientific">Gomphosphaeria aponina SAG 52.96 = DSM 107014</name>
    <dbReference type="NCBI Taxonomy" id="1521640"/>
    <lineage>
        <taxon>Bacteria</taxon>
        <taxon>Bacillati</taxon>
        <taxon>Cyanobacteriota</taxon>
        <taxon>Cyanophyceae</taxon>
        <taxon>Oscillatoriophycideae</taxon>
        <taxon>Chroococcales</taxon>
        <taxon>Gomphosphaeriaceae</taxon>
        <taxon>Gomphosphaeria</taxon>
    </lineage>
</organism>
<sequence length="113" mass="12951">MNYIFTKTTNQTKILSPLQTKQLRYFKVSCFNSATPVFSGTGSLVPILEDVGFEIGRDFASLCDLCWSIFSDEEKTQTIKDYFEKIQLFLQDYQSGNAFHPPETRKFTELAIA</sequence>
<accession>A0A941GU43</accession>
<comment type="caution">
    <text evidence="1">The sequence shown here is derived from an EMBL/GenBank/DDBJ whole genome shotgun (WGS) entry which is preliminary data.</text>
</comment>
<evidence type="ECO:0000313" key="1">
    <source>
        <dbReference type="EMBL" id="MBR8827160.1"/>
    </source>
</evidence>
<dbReference type="AlphaFoldDB" id="A0A941GU43"/>
<dbReference type="Proteomes" id="UP000767446">
    <property type="component" value="Unassembled WGS sequence"/>
</dbReference>